<protein>
    <submittedName>
        <fullName evidence="1">Uncharacterized protein</fullName>
    </submittedName>
</protein>
<name>A0ABM9I3C1_9GAMM</name>
<organism evidence="1 2">
    <name type="scientific">Methylocaldum szegediense</name>
    <dbReference type="NCBI Taxonomy" id="73780"/>
    <lineage>
        <taxon>Bacteria</taxon>
        <taxon>Pseudomonadati</taxon>
        <taxon>Pseudomonadota</taxon>
        <taxon>Gammaproteobacteria</taxon>
        <taxon>Methylococcales</taxon>
        <taxon>Methylococcaceae</taxon>
        <taxon>Methylocaldum</taxon>
    </lineage>
</organism>
<keyword evidence="2" id="KW-1185">Reference proteome</keyword>
<proteinExistence type="predicted"/>
<reference evidence="1 2" key="1">
    <citation type="submission" date="2023-03" db="EMBL/GenBank/DDBJ databases">
        <authorList>
            <person name="Pearce D."/>
        </authorList>
    </citation>
    <scope>NUCLEOTIDE SEQUENCE [LARGE SCALE GENOMIC DNA]</scope>
    <source>
        <strain evidence="1">Msz</strain>
    </source>
</reference>
<sequence length="56" mass="5942">MGALALTGRSESTVYVRAFLGPQISYPALMSNIGVSATARSSVETLRFRRRPIGAG</sequence>
<dbReference type="Proteomes" id="UP001162030">
    <property type="component" value="Chromosome"/>
</dbReference>
<evidence type="ECO:0000313" key="2">
    <source>
        <dbReference type="Proteomes" id="UP001162030"/>
    </source>
</evidence>
<gene>
    <name evidence="1" type="ORF">MSZNOR_2719</name>
</gene>
<dbReference type="EMBL" id="OX458333">
    <property type="protein sequence ID" value="CAI8862399.1"/>
    <property type="molecule type" value="Genomic_DNA"/>
</dbReference>
<evidence type="ECO:0000313" key="1">
    <source>
        <dbReference type="EMBL" id="CAI8862399.1"/>
    </source>
</evidence>
<accession>A0ABM9I3C1</accession>